<evidence type="ECO:0008006" key="3">
    <source>
        <dbReference type="Google" id="ProtNLM"/>
    </source>
</evidence>
<sequence>MDRPRHQWPVFGRPWIVKLIVPLGLIVLYRIFSHEIASMRSNPVNHFVATVAASLVHHRIAAASTTVDLSWHAPNATAINNLTQVLQGSDVYGFIYDTSTTPDDKYGDYNWCNMPHVRASEYKKPSSEYKLQYVELVHRHHKRTVYASNSFPVESYNWNCDDEGLFYYGKPKAGKKAAHAYWQGYTSPQNPFLPSGFLGSCQFPQITAEGLDDSWQHGKDLYGVYHDLLGFLPDNANDKVSFRVTTNVITSEVAGMVINGMFGIEEDYPLLVQQSAVDSLEPTYSCPVSSNLFSAIKSGANWTNHLTAASSLYATLDGISGVPSDDSGFHVSFDHYYDNLSARQCHSKPPPCQIVNGVNSTTCITQEMTDNVYRFGHYEYSYIYRDDPRSLAASATSFGVWLGEFTTHIRDFISGKSNVIYRHNVAHDGSISRLLSVLQLDVMVWPGMGSEVVFELYKKDASAPSPTTMVTATPSVIAPNCNHDNCLRQFIQQSSSASKACPTYTASPHAKIPSFASNCGGSAARVSSACSCIVTPTSSASPAPTSAPPTSASGYYIRVLWKGQALRSSNPSLGLMDMVPLETVLAYFDGLVGEGASLVKGKCA</sequence>
<evidence type="ECO:0000313" key="1">
    <source>
        <dbReference type="EMBL" id="RDL40195.1"/>
    </source>
</evidence>
<dbReference type="SUPFAM" id="SSF53254">
    <property type="entry name" value="Phosphoglycerate mutase-like"/>
    <property type="match status" value="1"/>
</dbReference>
<dbReference type="InterPro" id="IPR050645">
    <property type="entry name" value="Histidine_acid_phosphatase"/>
</dbReference>
<comment type="caution">
    <text evidence="1">The sequence shown here is derived from an EMBL/GenBank/DDBJ whole genome shotgun (WGS) entry which is preliminary data.</text>
</comment>
<dbReference type="OrthoDB" id="10262962at2759"/>
<evidence type="ECO:0000313" key="2">
    <source>
        <dbReference type="Proteomes" id="UP000254866"/>
    </source>
</evidence>
<protein>
    <recommendedName>
        <fullName evidence="3">Phosphoglycerate mutase-like protein</fullName>
    </recommendedName>
</protein>
<keyword evidence="2" id="KW-1185">Reference proteome</keyword>
<gene>
    <name evidence="1" type="ORF">BP5553_00174</name>
</gene>
<name>A0A370TXD7_9HELO</name>
<accession>A0A370TXD7</accession>
<dbReference type="InterPro" id="IPR029033">
    <property type="entry name" value="His_PPase_superfam"/>
</dbReference>
<dbReference type="Gene3D" id="3.40.50.1240">
    <property type="entry name" value="Phosphoglycerate mutase-like"/>
    <property type="match status" value="1"/>
</dbReference>
<dbReference type="GeneID" id="43593023"/>
<reference evidence="1 2" key="1">
    <citation type="journal article" date="2018" name="IMA Fungus">
        <title>IMA Genome-F 9: Draft genome sequence of Annulohypoxylon stygium, Aspergillus mulundensis, Berkeleyomyces basicola (syn. Thielaviopsis basicola), Ceratocystis smalleyi, two Cercospora beticola strains, Coleophoma cylindrospora, Fusarium fracticaudum, Phialophora cf. hyalina, and Morchella septimelata.</title>
        <authorList>
            <person name="Wingfield B.D."/>
            <person name="Bills G.F."/>
            <person name="Dong Y."/>
            <person name="Huang W."/>
            <person name="Nel W.J."/>
            <person name="Swalarsk-Parry B.S."/>
            <person name="Vaghefi N."/>
            <person name="Wilken P.M."/>
            <person name="An Z."/>
            <person name="de Beer Z.W."/>
            <person name="De Vos L."/>
            <person name="Chen L."/>
            <person name="Duong T.A."/>
            <person name="Gao Y."/>
            <person name="Hammerbacher A."/>
            <person name="Kikkert J.R."/>
            <person name="Li Y."/>
            <person name="Li H."/>
            <person name="Li K."/>
            <person name="Li Q."/>
            <person name="Liu X."/>
            <person name="Ma X."/>
            <person name="Naidoo K."/>
            <person name="Pethybridge S.J."/>
            <person name="Sun J."/>
            <person name="Steenkamp E.T."/>
            <person name="van der Nest M.A."/>
            <person name="van Wyk S."/>
            <person name="Wingfield M.J."/>
            <person name="Xiong C."/>
            <person name="Yue Q."/>
            <person name="Zhang X."/>
        </authorList>
    </citation>
    <scope>NUCLEOTIDE SEQUENCE [LARGE SCALE GENOMIC DNA]</scope>
    <source>
        <strain evidence="1 2">BP 5553</strain>
    </source>
</reference>
<proteinExistence type="predicted"/>
<dbReference type="Proteomes" id="UP000254866">
    <property type="component" value="Unassembled WGS sequence"/>
</dbReference>
<dbReference type="GO" id="GO:0016791">
    <property type="term" value="F:phosphatase activity"/>
    <property type="evidence" value="ECO:0007669"/>
    <property type="project" value="TreeGrafter"/>
</dbReference>
<organism evidence="1 2">
    <name type="scientific">Venustampulla echinocandica</name>
    <dbReference type="NCBI Taxonomy" id="2656787"/>
    <lineage>
        <taxon>Eukaryota</taxon>
        <taxon>Fungi</taxon>
        <taxon>Dikarya</taxon>
        <taxon>Ascomycota</taxon>
        <taxon>Pezizomycotina</taxon>
        <taxon>Leotiomycetes</taxon>
        <taxon>Helotiales</taxon>
        <taxon>Pleuroascaceae</taxon>
        <taxon>Venustampulla</taxon>
    </lineage>
</organism>
<dbReference type="AlphaFoldDB" id="A0A370TXD7"/>
<dbReference type="EMBL" id="NPIC01000001">
    <property type="protein sequence ID" value="RDL40195.1"/>
    <property type="molecule type" value="Genomic_DNA"/>
</dbReference>
<dbReference type="PANTHER" id="PTHR11567">
    <property type="entry name" value="ACID PHOSPHATASE-RELATED"/>
    <property type="match status" value="1"/>
</dbReference>
<dbReference type="PANTHER" id="PTHR11567:SF195">
    <property type="entry name" value="ACID PHOSPHATASE, PUTATIVE (AFU_ORTHOLOGUE AFUA_3G14570)-RELATED"/>
    <property type="match status" value="1"/>
</dbReference>
<dbReference type="STRING" id="2656787.A0A370TXD7"/>
<dbReference type="RefSeq" id="XP_031872851.1">
    <property type="nucleotide sequence ID" value="XM_032008797.1"/>
</dbReference>